<dbReference type="EMBL" id="FLUV01002253">
    <property type="protein sequence ID" value="SBW27691.1"/>
    <property type="molecule type" value="Genomic_DNA"/>
</dbReference>
<dbReference type="Proteomes" id="UP000199013">
    <property type="component" value="Unassembled WGS sequence"/>
</dbReference>
<proteinExistence type="predicted"/>
<keyword evidence="2" id="KW-1185">Reference proteome</keyword>
<reference evidence="2" key="1">
    <citation type="submission" date="2016-02" db="EMBL/GenBank/DDBJ databases">
        <authorList>
            <person name="Wibberg D."/>
        </authorList>
    </citation>
    <scope>NUCLEOTIDE SEQUENCE [LARGE SCALE GENOMIC DNA]</scope>
</reference>
<accession>A0A1C3PD06</accession>
<protein>
    <submittedName>
        <fullName evidence="1">Uncharacterized protein</fullName>
    </submittedName>
</protein>
<sequence>MASVVTRGRRLHATLAATAPEVRDVAEPGQALMGSAAWYG</sequence>
<organism evidence="1 2">
    <name type="scientific">Candidatus Protofrankia californiensis</name>
    <dbReference type="NCBI Taxonomy" id="1839754"/>
    <lineage>
        <taxon>Bacteria</taxon>
        <taxon>Bacillati</taxon>
        <taxon>Actinomycetota</taxon>
        <taxon>Actinomycetes</taxon>
        <taxon>Frankiales</taxon>
        <taxon>Frankiaceae</taxon>
        <taxon>Protofrankia</taxon>
    </lineage>
</organism>
<evidence type="ECO:0000313" key="2">
    <source>
        <dbReference type="Proteomes" id="UP000199013"/>
    </source>
</evidence>
<evidence type="ECO:0000313" key="1">
    <source>
        <dbReference type="EMBL" id="SBW27691.1"/>
    </source>
</evidence>
<dbReference type="AlphaFoldDB" id="A0A1C3PD06"/>
<gene>
    <name evidence="1" type="ORF">FDG2_5402</name>
</gene>
<name>A0A1C3PD06_9ACTN</name>